<comment type="caution">
    <text evidence="2">The sequence shown here is derived from an EMBL/GenBank/DDBJ whole genome shotgun (WGS) entry which is preliminary data.</text>
</comment>
<reference evidence="2 3" key="1">
    <citation type="journal article" date="2021" name="bioRxiv">
        <title>The Gossypium anomalum genome as a resource for cotton improvement and evolutionary analysis of hybrid incompatibility.</title>
        <authorList>
            <person name="Grover C.E."/>
            <person name="Yuan D."/>
            <person name="Arick M.A."/>
            <person name="Miller E.R."/>
            <person name="Hu G."/>
            <person name="Peterson D.G."/>
            <person name="Wendel J.F."/>
            <person name="Udall J.A."/>
        </authorList>
    </citation>
    <scope>NUCLEOTIDE SEQUENCE [LARGE SCALE GENOMIC DNA]</scope>
    <source>
        <strain evidence="2">JFW-Udall</strain>
        <tissue evidence="2">Leaf</tissue>
    </source>
</reference>
<accession>A0A8J6CRR7</accession>
<protein>
    <recommendedName>
        <fullName evidence="4">HMG box domain-containing protein</fullName>
    </recommendedName>
</protein>
<feature type="compositionally biased region" description="Acidic residues" evidence="1">
    <location>
        <begin position="57"/>
        <end position="68"/>
    </location>
</feature>
<feature type="compositionally biased region" description="Basic and acidic residues" evidence="1">
    <location>
        <begin position="69"/>
        <end position="78"/>
    </location>
</feature>
<evidence type="ECO:0000313" key="3">
    <source>
        <dbReference type="Proteomes" id="UP000701853"/>
    </source>
</evidence>
<feature type="compositionally biased region" description="Acidic residues" evidence="1">
    <location>
        <begin position="79"/>
        <end position="93"/>
    </location>
</feature>
<evidence type="ECO:0000313" key="2">
    <source>
        <dbReference type="EMBL" id="KAG8480951.1"/>
    </source>
</evidence>
<dbReference type="AlphaFoldDB" id="A0A8J6CRR7"/>
<feature type="region of interest" description="Disordered" evidence="1">
    <location>
        <begin position="41"/>
        <end position="93"/>
    </location>
</feature>
<evidence type="ECO:0008006" key="4">
    <source>
        <dbReference type="Google" id="ProtNLM"/>
    </source>
</evidence>
<dbReference type="Proteomes" id="UP000701853">
    <property type="component" value="Chromosome 10"/>
</dbReference>
<gene>
    <name evidence="2" type="ORF">CXB51_025659</name>
</gene>
<name>A0A8J6CRR7_9ROSI</name>
<keyword evidence="3" id="KW-1185">Reference proteome</keyword>
<organism evidence="2 3">
    <name type="scientific">Gossypium anomalum</name>
    <dbReference type="NCBI Taxonomy" id="47600"/>
    <lineage>
        <taxon>Eukaryota</taxon>
        <taxon>Viridiplantae</taxon>
        <taxon>Streptophyta</taxon>
        <taxon>Embryophyta</taxon>
        <taxon>Tracheophyta</taxon>
        <taxon>Spermatophyta</taxon>
        <taxon>Magnoliopsida</taxon>
        <taxon>eudicotyledons</taxon>
        <taxon>Gunneridae</taxon>
        <taxon>Pentapetalae</taxon>
        <taxon>rosids</taxon>
        <taxon>malvids</taxon>
        <taxon>Malvales</taxon>
        <taxon>Malvaceae</taxon>
        <taxon>Malvoideae</taxon>
        <taxon>Gossypium</taxon>
    </lineage>
</organism>
<dbReference type="EMBL" id="JAHUZN010000010">
    <property type="protein sequence ID" value="KAG8480951.1"/>
    <property type="molecule type" value="Genomic_DNA"/>
</dbReference>
<sequence>MWKSMSEEKFCVAYCSEFMHMHYHYDFDACIYKGKAPYEVKSGQRKEISTNGIGDDHEGEEDEEDEASEEKGQHLKHEEDDDEEEEDDKEEKD</sequence>
<proteinExistence type="predicted"/>
<evidence type="ECO:0000256" key="1">
    <source>
        <dbReference type="SAM" id="MobiDB-lite"/>
    </source>
</evidence>